<dbReference type="Proteomes" id="UP001634394">
    <property type="component" value="Unassembled WGS sequence"/>
</dbReference>
<dbReference type="AlphaFoldDB" id="A0ABD3XAL0"/>
<dbReference type="EMBL" id="JBJQND010000003">
    <property type="protein sequence ID" value="KAL3883107.1"/>
    <property type="molecule type" value="Genomic_DNA"/>
</dbReference>
<dbReference type="GO" id="GO:0008270">
    <property type="term" value="F:zinc ion binding"/>
    <property type="evidence" value="ECO:0007669"/>
    <property type="project" value="UniProtKB-KW"/>
</dbReference>
<evidence type="ECO:0000256" key="2">
    <source>
        <dbReference type="ARBA" id="ARBA00022723"/>
    </source>
</evidence>
<sequence length="320" mass="36078">MTTVAGIDLCHNQTDGRLNLNFSYDNFSSPNQHRFDNIKPDIKPPPPSPKYPQLNSLPARLSTFHQWPLERPEPRQLAQTGLYYLGKKDQTVCYYCGGGLSSWAPEDDPESEHERFYPHCELVKRRKQQYAYSSTKSSSVSKQERDLEDPMKSVAVATLLEFGYTPENIKMAVDRLTMQKGKIGFNAVELVEIIENFDRKEKKSTDLSNALKSKEFGKRSDTDSCTGSPLSSSSALLLQSSNHVKNEQAEHNANFDKTTLIEENQRLRDMSICKICMDQSSCIVFLPCGHMVCCANCSPAMRKCPICRVLVRASVKAFTA</sequence>
<name>A0ABD3XAL0_SINWO</name>
<keyword evidence="8" id="KW-1185">Reference proteome</keyword>
<dbReference type="InterPro" id="IPR013083">
    <property type="entry name" value="Znf_RING/FYVE/PHD"/>
</dbReference>
<keyword evidence="4" id="KW-0862">Zinc</keyword>
<dbReference type="PROSITE" id="PS01282">
    <property type="entry name" value="BIR_REPEAT_1"/>
    <property type="match status" value="1"/>
</dbReference>
<evidence type="ECO:0000256" key="4">
    <source>
        <dbReference type="ARBA" id="ARBA00022833"/>
    </source>
</evidence>
<feature type="domain" description="RING-type" evidence="6">
    <location>
        <begin position="273"/>
        <end position="308"/>
    </location>
</feature>
<organism evidence="7 8">
    <name type="scientific">Sinanodonta woodiana</name>
    <name type="common">Chinese pond mussel</name>
    <name type="synonym">Anodonta woodiana</name>
    <dbReference type="NCBI Taxonomy" id="1069815"/>
    <lineage>
        <taxon>Eukaryota</taxon>
        <taxon>Metazoa</taxon>
        <taxon>Spiralia</taxon>
        <taxon>Lophotrochozoa</taxon>
        <taxon>Mollusca</taxon>
        <taxon>Bivalvia</taxon>
        <taxon>Autobranchia</taxon>
        <taxon>Heteroconchia</taxon>
        <taxon>Palaeoheterodonta</taxon>
        <taxon>Unionida</taxon>
        <taxon>Unionoidea</taxon>
        <taxon>Unionidae</taxon>
        <taxon>Unioninae</taxon>
        <taxon>Sinanodonta</taxon>
    </lineage>
</organism>
<dbReference type="FunFam" id="1.10.1170.10:FF:000002">
    <property type="entry name" value="Baculoviral IAP repeat containing 7"/>
    <property type="match status" value="1"/>
</dbReference>
<dbReference type="PROSITE" id="PS50089">
    <property type="entry name" value="ZF_RING_2"/>
    <property type="match status" value="1"/>
</dbReference>
<dbReference type="SUPFAM" id="SSF57924">
    <property type="entry name" value="Inhibitor of apoptosis (IAP) repeat"/>
    <property type="match status" value="1"/>
</dbReference>
<dbReference type="SMART" id="SM00238">
    <property type="entry name" value="BIR"/>
    <property type="match status" value="1"/>
</dbReference>
<evidence type="ECO:0000313" key="8">
    <source>
        <dbReference type="Proteomes" id="UP001634394"/>
    </source>
</evidence>
<dbReference type="Gene3D" id="3.30.40.10">
    <property type="entry name" value="Zinc/RING finger domain, C3HC4 (zinc finger)"/>
    <property type="match status" value="1"/>
</dbReference>
<evidence type="ECO:0000259" key="6">
    <source>
        <dbReference type="PROSITE" id="PS50089"/>
    </source>
</evidence>
<keyword evidence="3 5" id="KW-0863">Zinc-finger</keyword>
<accession>A0ABD3XAL0</accession>
<dbReference type="Pfam" id="PF13920">
    <property type="entry name" value="zf-C3HC4_3"/>
    <property type="match status" value="1"/>
</dbReference>
<proteinExistence type="inferred from homology"/>
<gene>
    <name evidence="7" type="ORF">ACJMK2_029400</name>
</gene>
<comment type="similarity">
    <text evidence="1">Belongs to the IAP family.</text>
</comment>
<dbReference type="SMART" id="SM00184">
    <property type="entry name" value="RING"/>
    <property type="match status" value="1"/>
</dbReference>
<dbReference type="PANTHER" id="PTHR10044">
    <property type="entry name" value="INHIBITOR OF APOPTOSIS"/>
    <property type="match status" value="1"/>
</dbReference>
<dbReference type="PROSITE" id="PS50143">
    <property type="entry name" value="BIR_REPEAT_2"/>
    <property type="match status" value="1"/>
</dbReference>
<keyword evidence="2" id="KW-0479">Metal-binding</keyword>
<dbReference type="PANTHER" id="PTHR10044:SF139">
    <property type="entry name" value="DEATH-ASSOCIATED INHIBITOR OF APOPTOSIS 2"/>
    <property type="match status" value="1"/>
</dbReference>
<comment type="caution">
    <text evidence="7">The sequence shown here is derived from an EMBL/GenBank/DDBJ whole genome shotgun (WGS) entry which is preliminary data.</text>
</comment>
<dbReference type="InterPro" id="IPR001370">
    <property type="entry name" value="BIR_rpt"/>
</dbReference>
<dbReference type="InterPro" id="IPR050784">
    <property type="entry name" value="IAP"/>
</dbReference>
<dbReference type="CDD" id="cd00022">
    <property type="entry name" value="BIR"/>
    <property type="match status" value="1"/>
</dbReference>
<dbReference type="InterPro" id="IPR001841">
    <property type="entry name" value="Znf_RING"/>
</dbReference>
<evidence type="ECO:0000256" key="3">
    <source>
        <dbReference type="ARBA" id="ARBA00022771"/>
    </source>
</evidence>
<evidence type="ECO:0000313" key="7">
    <source>
        <dbReference type="EMBL" id="KAL3883107.1"/>
    </source>
</evidence>
<reference evidence="7 8" key="1">
    <citation type="submission" date="2024-11" db="EMBL/GenBank/DDBJ databases">
        <title>Chromosome-level genome assembly of the freshwater bivalve Anodonta woodiana.</title>
        <authorList>
            <person name="Chen X."/>
        </authorList>
    </citation>
    <scope>NUCLEOTIDE SEQUENCE [LARGE SCALE GENOMIC DNA]</scope>
    <source>
        <strain evidence="7">MN2024</strain>
        <tissue evidence="7">Gills</tissue>
    </source>
</reference>
<evidence type="ECO:0000256" key="1">
    <source>
        <dbReference type="ARBA" id="ARBA00006672"/>
    </source>
</evidence>
<dbReference type="Gene3D" id="1.10.1170.10">
    <property type="entry name" value="Inhibitor Of Apoptosis Protein (2mihbC-IAP-1), Chain A"/>
    <property type="match status" value="1"/>
</dbReference>
<protein>
    <recommendedName>
        <fullName evidence="6">RING-type domain-containing protein</fullName>
    </recommendedName>
</protein>
<dbReference type="Pfam" id="PF00653">
    <property type="entry name" value="BIR"/>
    <property type="match status" value="1"/>
</dbReference>
<evidence type="ECO:0000256" key="5">
    <source>
        <dbReference type="PROSITE-ProRule" id="PRU00175"/>
    </source>
</evidence>